<evidence type="ECO:0008006" key="3">
    <source>
        <dbReference type="Google" id="ProtNLM"/>
    </source>
</evidence>
<dbReference type="EMBL" id="JAUSTY010000010">
    <property type="protein sequence ID" value="MDQ0166679.1"/>
    <property type="molecule type" value="Genomic_DNA"/>
</dbReference>
<evidence type="ECO:0000313" key="2">
    <source>
        <dbReference type="Proteomes" id="UP001235840"/>
    </source>
</evidence>
<reference evidence="1 2" key="1">
    <citation type="submission" date="2023-07" db="EMBL/GenBank/DDBJ databases">
        <title>Genomic Encyclopedia of Type Strains, Phase IV (KMG-IV): sequencing the most valuable type-strain genomes for metagenomic binning, comparative biology and taxonomic classification.</title>
        <authorList>
            <person name="Goeker M."/>
        </authorList>
    </citation>
    <scope>NUCLEOTIDE SEQUENCE [LARGE SCALE GENOMIC DNA]</scope>
    <source>
        <strain evidence="1 2">DSM 12751</strain>
    </source>
</reference>
<organism evidence="1 2">
    <name type="scientific">Caldalkalibacillus horti</name>
    <dbReference type="NCBI Taxonomy" id="77523"/>
    <lineage>
        <taxon>Bacteria</taxon>
        <taxon>Bacillati</taxon>
        <taxon>Bacillota</taxon>
        <taxon>Bacilli</taxon>
        <taxon>Bacillales</taxon>
        <taxon>Bacillaceae</taxon>
        <taxon>Caldalkalibacillus</taxon>
    </lineage>
</organism>
<dbReference type="RefSeq" id="WP_307395078.1">
    <property type="nucleotide sequence ID" value="NZ_BAAADK010000047.1"/>
</dbReference>
<evidence type="ECO:0000313" key="1">
    <source>
        <dbReference type="EMBL" id="MDQ0166679.1"/>
    </source>
</evidence>
<accession>A0ABT9W0B1</accession>
<comment type="caution">
    <text evidence="1">The sequence shown here is derived from an EMBL/GenBank/DDBJ whole genome shotgun (WGS) entry which is preliminary data.</text>
</comment>
<gene>
    <name evidence="1" type="ORF">J2S11_002595</name>
</gene>
<proteinExistence type="predicted"/>
<protein>
    <recommendedName>
        <fullName evidence="3">Spore coat protein</fullName>
    </recommendedName>
</protein>
<name>A0ABT9W0B1_9BACI</name>
<dbReference type="Proteomes" id="UP001235840">
    <property type="component" value="Unassembled WGS sequence"/>
</dbReference>
<keyword evidence="2" id="KW-1185">Reference proteome</keyword>
<sequence>MAVQIMDDDDGFMGSAYIQHTNWDLKEGFVQQITVTPNQLPTMAVYPWNPYTDPAFFKYFPQIAYPFLYPMQPAYTYPHPKVFPPPKYNC</sequence>